<gene>
    <name evidence="2" type="ORF">METZ01_LOCUS305896</name>
</gene>
<sequence>MAKPISISFHGKISNFEHVKLERSKLYGRRKRVTYDPKGEECSRISLSEDGTLLIRSGMTAQGYFTENDKWIPNKDLVGLDESGKTLELVPSTLGEPQEVAEPCKPRDLLDIKPTTVYMLDAAELDGELEKQLDEGSIFTFPLNYRADYRAETAFLLKNGEGYFCVVGVPTVSEWCEQEKPAVEKQEEEEDSDDLDFDMF</sequence>
<name>A0A382N002_9ZZZZ</name>
<accession>A0A382N002</accession>
<evidence type="ECO:0000313" key="2">
    <source>
        <dbReference type="EMBL" id="SVC53042.1"/>
    </source>
</evidence>
<feature type="region of interest" description="Disordered" evidence="1">
    <location>
        <begin position="179"/>
        <end position="200"/>
    </location>
</feature>
<protein>
    <submittedName>
        <fullName evidence="2">Uncharacterized protein</fullName>
    </submittedName>
</protein>
<dbReference type="AlphaFoldDB" id="A0A382N002"/>
<proteinExistence type="predicted"/>
<evidence type="ECO:0000256" key="1">
    <source>
        <dbReference type="SAM" id="MobiDB-lite"/>
    </source>
</evidence>
<organism evidence="2">
    <name type="scientific">marine metagenome</name>
    <dbReference type="NCBI Taxonomy" id="408172"/>
    <lineage>
        <taxon>unclassified sequences</taxon>
        <taxon>metagenomes</taxon>
        <taxon>ecological metagenomes</taxon>
    </lineage>
</organism>
<feature type="compositionally biased region" description="Acidic residues" evidence="1">
    <location>
        <begin position="186"/>
        <end position="200"/>
    </location>
</feature>
<reference evidence="2" key="1">
    <citation type="submission" date="2018-05" db="EMBL/GenBank/DDBJ databases">
        <authorList>
            <person name="Lanie J.A."/>
            <person name="Ng W.-L."/>
            <person name="Kazmierczak K.M."/>
            <person name="Andrzejewski T.M."/>
            <person name="Davidsen T.M."/>
            <person name="Wayne K.J."/>
            <person name="Tettelin H."/>
            <person name="Glass J.I."/>
            <person name="Rusch D."/>
            <person name="Podicherti R."/>
            <person name="Tsui H.-C.T."/>
            <person name="Winkler M.E."/>
        </authorList>
    </citation>
    <scope>NUCLEOTIDE SEQUENCE</scope>
</reference>
<dbReference type="EMBL" id="UINC01096283">
    <property type="protein sequence ID" value="SVC53042.1"/>
    <property type="molecule type" value="Genomic_DNA"/>
</dbReference>